<evidence type="ECO:0000256" key="4">
    <source>
        <dbReference type="ARBA" id="ARBA00022989"/>
    </source>
</evidence>
<dbReference type="RefSeq" id="WP_217631515.1">
    <property type="nucleotide sequence ID" value="NZ_FNRA01000003.1"/>
</dbReference>
<dbReference type="EMBL" id="FNRA01000003">
    <property type="protein sequence ID" value="SEA36729.1"/>
    <property type="molecule type" value="Genomic_DNA"/>
</dbReference>
<evidence type="ECO:0000256" key="6">
    <source>
        <dbReference type="SAM" id="Phobius"/>
    </source>
</evidence>
<feature type="transmembrane region" description="Helical" evidence="6">
    <location>
        <begin position="40"/>
        <end position="68"/>
    </location>
</feature>
<dbReference type="AlphaFoldDB" id="A0A1H4AL83"/>
<evidence type="ECO:0000256" key="5">
    <source>
        <dbReference type="ARBA" id="ARBA00023136"/>
    </source>
</evidence>
<feature type="transmembrane region" description="Helical" evidence="6">
    <location>
        <begin position="187"/>
        <end position="206"/>
    </location>
</feature>
<keyword evidence="3 6" id="KW-0812">Transmembrane</keyword>
<keyword evidence="5 6" id="KW-0472">Membrane</keyword>
<sequence length="239" mass="25532">MIVQLKDLPVVLLLLSGVAFSIYAKKLTVPAAFTGLICGLLIYLGAGYAGILMLTTFFLGGTIATSWGRRKKQELDQPGDSVKRNSGQVLANSGTATLVAIVMLIFPTYRDMLMPVLSAGLASAMADTLSSELGMLYGRSFYNCLTWKKDERGLDGVVSPEGTFIGIAGALVISTIYAAAEGFHTAFLIIIFAGAAGNFADSFLGAALERKYMLNNDWVNFLSTLFAAGLALLILVFFR</sequence>
<accession>A0A1H4AL83</accession>
<evidence type="ECO:0000313" key="8">
    <source>
        <dbReference type="Proteomes" id="UP000198850"/>
    </source>
</evidence>
<keyword evidence="4 6" id="KW-1133">Transmembrane helix</keyword>
<feature type="transmembrane region" description="Helical" evidence="6">
    <location>
        <begin position="218"/>
        <end position="238"/>
    </location>
</feature>
<proteinExistence type="inferred from homology"/>
<organism evidence="7 8">
    <name type="scientific">Pedobacter hartonius</name>
    <dbReference type="NCBI Taxonomy" id="425514"/>
    <lineage>
        <taxon>Bacteria</taxon>
        <taxon>Pseudomonadati</taxon>
        <taxon>Bacteroidota</taxon>
        <taxon>Sphingobacteriia</taxon>
        <taxon>Sphingobacteriales</taxon>
        <taxon>Sphingobacteriaceae</taxon>
        <taxon>Pedobacter</taxon>
    </lineage>
</organism>
<evidence type="ECO:0000313" key="7">
    <source>
        <dbReference type="EMBL" id="SEA36729.1"/>
    </source>
</evidence>
<dbReference type="PANTHER" id="PTHR13353">
    <property type="entry name" value="TRANSMEMBRANE PROTEIN 19"/>
    <property type="match status" value="1"/>
</dbReference>
<dbReference type="GO" id="GO:0016020">
    <property type="term" value="C:membrane"/>
    <property type="evidence" value="ECO:0007669"/>
    <property type="project" value="UniProtKB-SubCell"/>
</dbReference>
<dbReference type="PANTHER" id="PTHR13353:SF5">
    <property type="entry name" value="TRANSMEMBRANE PROTEIN 19"/>
    <property type="match status" value="1"/>
</dbReference>
<dbReference type="Proteomes" id="UP000198850">
    <property type="component" value="Unassembled WGS sequence"/>
</dbReference>
<dbReference type="Pfam" id="PF01940">
    <property type="entry name" value="DUF92"/>
    <property type="match status" value="1"/>
</dbReference>
<comment type="similarity">
    <text evidence="2">Belongs to the TMEM19 family.</text>
</comment>
<dbReference type="STRING" id="425514.SAMN05443550_10323"/>
<feature type="transmembrane region" description="Helical" evidence="6">
    <location>
        <begin position="162"/>
        <end position="180"/>
    </location>
</feature>
<keyword evidence="8" id="KW-1185">Reference proteome</keyword>
<reference evidence="7 8" key="1">
    <citation type="submission" date="2016-10" db="EMBL/GenBank/DDBJ databases">
        <authorList>
            <person name="de Groot N.N."/>
        </authorList>
    </citation>
    <scope>NUCLEOTIDE SEQUENCE [LARGE SCALE GENOMIC DNA]</scope>
    <source>
        <strain evidence="7 8">DSM 19033</strain>
    </source>
</reference>
<evidence type="ECO:0000256" key="1">
    <source>
        <dbReference type="ARBA" id="ARBA00004141"/>
    </source>
</evidence>
<name>A0A1H4AL83_9SPHI</name>
<protein>
    <submittedName>
        <fullName evidence="7">TIGR00297 family protein</fullName>
    </submittedName>
</protein>
<evidence type="ECO:0000256" key="3">
    <source>
        <dbReference type="ARBA" id="ARBA00022692"/>
    </source>
</evidence>
<evidence type="ECO:0000256" key="2">
    <source>
        <dbReference type="ARBA" id="ARBA00009012"/>
    </source>
</evidence>
<dbReference type="InterPro" id="IPR002794">
    <property type="entry name" value="DUF92_TMEM19"/>
</dbReference>
<feature type="transmembrane region" description="Helical" evidence="6">
    <location>
        <begin position="89"/>
        <end position="109"/>
    </location>
</feature>
<gene>
    <name evidence="7" type="ORF">SAMN05443550_10323</name>
</gene>
<comment type="subcellular location">
    <subcellularLocation>
        <location evidence="1">Membrane</location>
        <topology evidence="1">Multi-pass membrane protein</topology>
    </subcellularLocation>
</comment>